<dbReference type="Gene3D" id="2.60.120.10">
    <property type="entry name" value="Jelly Rolls"/>
    <property type="match status" value="1"/>
</dbReference>
<protein>
    <submittedName>
        <fullName evidence="2">Cupin domain-containing protein</fullName>
    </submittedName>
</protein>
<dbReference type="InterPro" id="IPR014710">
    <property type="entry name" value="RmlC-like_jellyroll"/>
</dbReference>
<evidence type="ECO:0000313" key="3">
    <source>
        <dbReference type="Proteomes" id="UP000241771"/>
    </source>
</evidence>
<dbReference type="RefSeq" id="WP_036819108.1">
    <property type="nucleotide sequence ID" value="NZ_JGVO01000193.1"/>
</dbReference>
<dbReference type="OrthoDB" id="9798585at2"/>
<dbReference type="AlphaFoldDB" id="A0A2T3NZV9"/>
<dbReference type="InterPro" id="IPR011051">
    <property type="entry name" value="RmlC_Cupin_sf"/>
</dbReference>
<organism evidence="2 3">
    <name type="scientific">Photobacterium sanctipauli</name>
    <dbReference type="NCBI Taxonomy" id="1342794"/>
    <lineage>
        <taxon>Bacteria</taxon>
        <taxon>Pseudomonadati</taxon>
        <taxon>Pseudomonadota</taxon>
        <taxon>Gammaproteobacteria</taxon>
        <taxon>Vibrionales</taxon>
        <taxon>Vibrionaceae</taxon>
        <taxon>Photobacterium</taxon>
    </lineage>
</organism>
<proteinExistence type="predicted"/>
<dbReference type="CDD" id="cd06981">
    <property type="entry name" value="cupin_reut_a1446"/>
    <property type="match status" value="1"/>
</dbReference>
<reference evidence="2 3" key="1">
    <citation type="submission" date="2018-01" db="EMBL/GenBank/DDBJ databases">
        <title>Whole genome sequencing of Histamine producing bacteria.</title>
        <authorList>
            <person name="Butler K."/>
        </authorList>
    </citation>
    <scope>NUCLEOTIDE SEQUENCE [LARGE SCALE GENOMIC DNA]</scope>
    <source>
        <strain evidence="2 3">DSM 100436</strain>
    </source>
</reference>
<feature type="domain" description="Cupin type-2" evidence="1">
    <location>
        <begin position="36"/>
        <end position="104"/>
    </location>
</feature>
<comment type="caution">
    <text evidence="2">The sequence shown here is derived from an EMBL/GenBank/DDBJ whole genome shotgun (WGS) entry which is preliminary data.</text>
</comment>
<accession>A0A2T3NZV9</accession>
<gene>
    <name evidence="2" type="ORF">C9I98_00580</name>
</gene>
<evidence type="ECO:0000259" key="1">
    <source>
        <dbReference type="Pfam" id="PF07883"/>
    </source>
</evidence>
<dbReference type="Proteomes" id="UP000241771">
    <property type="component" value="Unassembled WGS sequence"/>
</dbReference>
<name>A0A2T3NZV9_9GAMM</name>
<evidence type="ECO:0000313" key="2">
    <source>
        <dbReference type="EMBL" id="PSW21797.1"/>
    </source>
</evidence>
<dbReference type="SUPFAM" id="SSF51182">
    <property type="entry name" value="RmlC-like cupins"/>
    <property type="match status" value="1"/>
</dbReference>
<dbReference type="InterPro" id="IPR013096">
    <property type="entry name" value="Cupin_2"/>
</dbReference>
<keyword evidence="3" id="KW-1185">Reference proteome</keyword>
<dbReference type="Pfam" id="PF07883">
    <property type="entry name" value="Cupin_2"/>
    <property type="match status" value="1"/>
</dbReference>
<sequence length="106" mass="12342">MTNNIFANIPSQLPQELFEDIVSTGSVRIERIVSKGHTTPSDEWYDQEEHEWVMVLQGEAKLLFEEGMREVEMKAGDHIIISAHQRHQVSWTKPDSETIWLAVFYK</sequence>
<dbReference type="EMBL" id="PYMA01000001">
    <property type="protein sequence ID" value="PSW21797.1"/>
    <property type="molecule type" value="Genomic_DNA"/>
</dbReference>